<keyword evidence="2" id="KW-1185">Reference proteome</keyword>
<gene>
    <name evidence="1" type="ORF">M427DRAFT_58812</name>
</gene>
<reference evidence="1 2" key="1">
    <citation type="journal article" date="2015" name="Genome Biol. Evol.">
        <title>Phylogenomic analyses indicate that early fungi evolved digesting cell walls of algal ancestors of land plants.</title>
        <authorList>
            <person name="Chang Y."/>
            <person name="Wang S."/>
            <person name="Sekimoto S."/>
            <person name="Aerts A.L."/>
            <person name="Choi C."/>
            <person name="Clum A."/>
            <person name="LaButti K.M."/>
            <person name="Lindquist E.A."/>
            <person name="Yee Ngan C."/>
            <person name="Ohm R.A."/>
            <person name="Salamov A.A."/>
            <person name="Grigoriev I.V."/>
            <person name="Spatafora J.W."/>
            <person name="Berbee M.L."/>
        </authorList>
    </citation>
    <scope>NUCLEOTIDE SEQUENCE [LARGE SCALE GENOMIC DNA]</scope>
    <source>
        <strain evidence="1 2">JEL478</strain>
    </source>
</reference>
<name>A0A139A9C2_GONPJ</name>
<sequence>MRFDVFHQSTATPTRSASSEAKAVISTTQAAISFGVPLAMTAPAKVIPTTMPTVAAVAMTDTKTLTTQTNAVPATATAPVVVLSKSGAWKTAPVKWFWAYIGLIGLAIIAL</sequence>
<protein>
    <submittedName>
        <fullName evidence="1">Uncharacterized protein</fullName>
    </submittedName>
</protein>
<evidence type="ECO:0000313" key="1">
    <source>
        <dbReference type="EMBL" id="KXS13268.1"/>
    </source>
</evidence>
<proteinExistence type="predicted"/>
<evidence type="ECO:0000313" key="2">
    <source>
        <dbReference type="Proteomes" id="UP000070544"/>
    </source>
</evidence>
<dbReference type="EMBL" id="KQ965780">
    <property type="protein sequence ID" value="KXS13268.1"/>
    <property type="molecule type" value="Genomic_DNA"/>
</dbReference>
<accession>A0A139A9C2</accession>
<dbReference type="Proteomes" id="UP000070544">
    <property type="component" value="Unassembled WGS sequence"/>
</dbReference>
<dbReference type="AlphaFoldDB" id="A0A139A9C2"/>
<organism evidence="1 2">
    <name type="scientific">Gonapodya prolifera (strain JEL478)</name>
    <name type="common">Monoblepharis prolifera</name>
    <dbReference type="NCBI Taxonomy" id="1344416"/>
    <lineage>
        <taxon>Eukaryota</taxon>
        <taxon>Fungi</taxon>
        <taxon>Fungi incertae sedis</taxon>
        <taxon>Chytridiomycota</taxon>
        <taxon>Chytridiomycota incertae sedis</taxon>
        <taxon>Monoblepharidomycetes</taxon>
        <taxon>Monoblepharidales</taxon>
        <taxon>Gonapodyaceae</taxon>
        <taxon>Gonapodya</taxon>
    </lineage>
</organism>